<reference evidence="2 3" key="1">
    <citation type="submission" date="2020-01" db="EMBL/GenBank/DDBJ databases">
        <authorList>
            <person name="Chen J."/>
            <person name="Zhu S."/>
            <person name="Yang J."/>
        </authorList>
    </citation>
    <scope>NUCLEOTIDE SEQUENCE [LARGE SCALE GENOMIC DNA]</scope>
    <source>
        <strain evidence="2 3">345S023</strain>
    </source>
</reference>
<comment type="similarity">
    <text evidence="1">Belongs to the transposase 8 family.</text>
</comment>
<dbReference type="Pfam" id="PF01527">
    <property type="entry name" value="HTH_Tnp_1"/>
    <property type="match status" value="1"/>
</dbReference>
<dbReference type="SUPFAM" id="SSF46689">
    <property type="entry name" value="Homeodomain-like"/>
    <property type="match status" value="1"/>
</dbReference>
<proteinExistence type="inferred from homology"/>
<comment type="caution">
    <text evidence="2">The sequence shown here is derived from an EMBL/GenBank/DDBJ whole genome shotgun (WGS) entry which is preliminary data.</text>
</comment>
<dbReference type="GO" id="GO:0003677">
    <property type="term" value="F:DNA binding"/>
    <property type="evidence" value="ECO:0007669"/>
    <property type="project" value="InterPro"/>
</dbReference>
<evidence type="ECO:0000313" key="3">
    <source>
        <dbReference type="Proteomes" id="UP000470213"/>
    </source>
</evidence>
<dbReference type="Proteomes" id="UP000470213">
    <property type="component" value="Unassembled WGS sequence"/>
</dbReference>
<gene>
    <name evidence="2" type="ORF">GTH32_19055</name>
</gene>
<sequence length="125" mass="14120">MDMKVDVLGRRTFSPQWKMNIVDQATTSSRSVSLIARENNINTNQVFRWIREVKKGQSRWVRVAMDMQSLPHKEEPAAFLPVLPSPLKQPAPASTSITVELTTGHRVTVNQADEQIVRLLLSALL</sequence>
<dbReference type="AlphaFoldDB" id="A0A7X5LPP5"/>
<keyword evidence="3" id="KW-1185">Reference proteome</keyword>
<dbReference type="EMBL" id="JAAAWN010000066">
    <property type="protein sequence ID" value="NDV93263.1"/>
    <property type="molecule type" value="Genomic_DNA"/>
</dbReference>
<protein>
    <submittedName>
        <fullName evidence="2">Transposase</fullName>
    </submittedName>
</protein>
<evidence type="ECO:0000256" key="1">
    <source>
        <dbReference type="ARBA" id="ARBA00009964"/>
    </source>
</evidence>
<evidence type="ECO:0000313" key="2">
    <source>
        <dbReference type="EMBL" id="NDV93263.1"/>
    </source>
</evidence>
<organism evidence="2 3">
    <name type="scientific">Alteromonas profundi</name>
    <dbReference type="NCBI Taxonomy" id="2696062"/>
    <lineage>
        <taxon>Bacteria</taxon>
        <taxon>Pseudomonadati</taxon>
        <taxon>Pseudomonadota</taxon>
        <taxon>Gammaproteobacteria</taxon>
        <taxon>Alteromonadales</taxon>
        <taxon>Alteromonadaceae</taxon>
        <taxon>Alteromonas/Salinimonas group</taxon>
        <taxon>Alteromonas</taxon>
    </lineage>
</organism>
<accession>A0A7X5LPP5</accession>
<dbReference type="GO" id="GO:0004803">
    <property type="term" value="F:transposase activity"/>
    <property type="evidence" value="ECO:0007669"/>
    <property type="project" value="InterPro"/>
</dbReference>
<dbReference type="InterPro" id="IPR009057">
    <property type="entry name" value="Homeodomain-like_sf"/>
</dbReference>
<dbReference type="GO" id="GO:0006313">
    <property type="term" value="P:DNA transposition"/>
    <property type="evidence" value="ECO:0007669"/>
    <property type="project" value="InterPro"/>
</dbReference>
<name>A0A7X5LPP5_9ALTE</name>
<dbReference type="InterPro" id="IPR002514">
    <property type="entry name" value="Transposase_8"/>
</dbReference>